<dbReference type="InterPro" id="IPR023214">
    <property type="entry name" value="HAD_sf"/>
</dbReference>
<sequence length="229" mass="25836">MRSRIDAVAFDIDGTLYPDPSLFVRLIPFVLRRGLWLAQFGRVRAEMRIWQEEHPGQTRSDFFEWQAGLLAKRTGRTPEEERERLDSLVYRGWQPVFSRVPLFPHVRECFLALKKDGLKLGLLSDFLPEQKGDVWGLAPLCEAVLGSENSGALKPSAAPFEDLSKALGVPANRILYVGNSVRSDVRGASNAGMLTACIVSPLAWLLGKRIPEADISFYSYRQLERFVLE</sequence>
<keyword evidence="1 2" id="KW-0378">Hydrolase</keyword>
<dbReference type="EMBL" id="JAINWA010000003">
    <property type="protein sequence ID" value="MCD1655400.1"/>
    <property type="molecule type" value="Genomic_DNA"/>
</dbReference>
<dbReference type="Proteomes" id="UP001198163">
    <property type="component" value="Unassembled WGS sequence"/>
</dbReference>
<dbReference type="InterPro" id="IPR006439">
    <property type="entry name" value="HAD-SF_hydro_IA"/>
</dbReference>
<dbReference type="InterPro" id="IPR036412">
    <property type="entry name" value="HAD-like_sf"/>
</dbReference>
<protein>
    <submittedName>
        <fullName evidence="2">HAD family hydrolase</fullName>
    </submittedName>
</protein>
<dbReference type="Pfam" id="PF00702">
    <property type="entry name" value="Hydrolase"/>
    <property type="match status" value="1"/>
</dbReference>
<dbReference type="RefSeq" id="WP_230756519.1">
    <property type="nucleotide sequence ID" value="NZ_JAINWA010000003.1"/>
</dbReference>
<dbReference type="Gene3D" id="3.40.50.1000">
    <property type="entry name" value="HAD superfamily/HAD-like"/>
    <property type="match status" value="1"/>
</dbReference>
<reference evidence="2" key="1">
    <citation type="submission" date="2021-08" db="EMBL/GenBank/DDBJ databases">
        <title>Comparative analyses of Brucepasteria parasyntrophica and Teretinema zuelzerae.</title>
        <authorList>
            <person name="Song Y."/>
            <person name="Brune A."/>
        </authorList>
    </citation>
    <scope>NUCLEOTIDE SEQUENCE</scope>
    <source>
        <strain evidence="2">DSM 1903</strain>
    </source>
</reference>
<dbReference type="PRINTS" id="PR00413">
    <property type="entry name" value="HADHALOGNASE"/>
</dbReference>
<dbReference type="InterPro" id="IPR051540">
    <property type="entry name" value="S-2-haloacid_dehalogenase"/>
</dbReference>
<comment type="caution">
    <text evidence="2">The sequence shown here is derived from an EMBL/GenBank/DDBJ whole genome shotgun (WGS) entry which is preliminary data.</text>
</comment>
<keyword evidence="3" id="KW-1185">Reference proteome</keyword>
<dbReference type="AlphaFoldDB" id="A0AAE3EI24"/>
<dbReference type="PANTHER" id="PTHR43316">
    <property type="entry name" value="HYDROLASE, HALOACID DELAHOGENASE-RELATED"/>
    <property type="match status" value="1"/>
</dbReference>
<accession>A0AAE3EI24</accession>
<dbReference type="SFLD" id="SFLDS00003">
    <property type="entry name" value="Haloacid_Dehalogenase"/>
    <property type="match status" value="1"/>
</dbReference>
<dbReference type="GO" id="GO:0016787">
    <property type="term" value="F:hydrolase activity"/>
    <property type="evidence" value="ECO:0007669"/>
    <property type="project" value="UniProtKB-KW"/>
</dbReference>
<name>A0AAE3EI24_9SPIR</name>
<gene>
    <name evidence="2" type="ORF">K7J14_11910</name>
</gene>
<proteinExistence type="predicted"/>
<dbReference type="SUPFAM" id="SSF56784">
    <property type="entry name" value="HAD-like"/>
    <property type="match status" value="1"/>
</dbReference>
<dbReference type="Gene3D" id="1.10.150.520">
    <property type="match status" value="1"/>
</dbReference>
<evidence type="ECO:0000256" key="1">
    <source>
        <dbReference type="ARBA" id="ARBA00022801"/>
    </source>
</evidence>
<evidence type="ECO:0000313" key="2">
    <source>
        <dbReference type="EMBL" id="MCD1655400.1"/>
    </source>
</evidence>
<organism evidence="2 3">
    <name type="scientific">Teretinema zuelzerae</name>
    <dbReference type="NCBI Taxonomy" id="156"/>
    <lineage>
        <taxon>Bacteria</taxon>
        <taxon>Pseudomonadati</taxon>
        <taxon>Spirochaetota</taxon>
        <taxon>Spirochaetia</taxon>
        <taxon>Spirochaetales</taxon>
        <taxon>Treponemataceae</taxon>
        <taxon>Teretinema</taxon>
    </lineage>
</organism>
<evidence type="ECO:0000313" key="3">
    <source>
        <dbReference type="Proteomes" id="UP001198163"/>
    </source>
</evidence>
<dbReference type="SFLD" id="SFLDG01129">
    <property type="entry name" value="C1.5:_HAD__Beta-PGM__Phosphata"/>
    <property type="match status" value="1"/>
</dbReference>